<sequence length="440" mass="45908">MGLVAAWFRIPFWQRVLGAFILGGAAGWLMGPAAEVWLQPLGDLYVTLIKMIAVPLVFFAVINAVASLHGQKSIAALGGRTFLWFAITAVLAVGIGLLVGMVLQPGLVQVPLAPDPAYVAKDVPNVVQVLLGVVPSNPFYAMTGIGEVKNAAGETVLRAGKGSILPVIFFAALIGFAMVKLGEKVALARKLVGEASEIAIQLTRFVLEMTPIGTFGLIAGLVGAYGFDKLLPLGNFVIALYVACALHIVVSYGGLLLAHGLNPLKFFKGAAPGMQVAFVSSSSFASLPSSIRCATHNLGVNKDYAAFAVPLGASIKMDGCGAIYPALCAVFIAQYTGTPLTPEQYLIVLIASVLGSFGTAGVPGTAVVMATVVLSAAGLPLEVIGYLYAIDRVLDMMRTMTNVTGQMLVPVLVAKQTGLLDRAVYDNPDTNVGIEDEKAT</sequence>
<keyword evidence="4 7" id="KW-0812">Transmembrane</keyword>
<evidence type="ECO:0000256" key="5">
    <source>
        <dbReference type="ARBA" id="ARBA00022989"/>
    </source>
</evidence>
<evidence type="ECO:0000256" key="3">
    <source>
        <dbReference type="ARBA" id="ARBA00022475"/>
    </source>
</evidence>
<dbReference type="RefSeq" id="WP_386826074.1">
    <property type="nucleotide sequence ID" value="NZ_JBHTIF010000005.1"/>
</dbReference>
<evidence type="ECO:0000313" key="9">
    <source>
        <dbReference type="Proteomes" id="UP001597110"/>
    </source>
</evidence>
<organism evidence="8 9">
    <name type="scientific">Lysobacter brunescens</name>
    <dbReference type="NCBI Taxonomy" id="262323"/>
    <lineage>
        <taxon>Bacteria</taxon>
        <taxon>Pseudomonadati</taxon>
        <taxon>Pseudomonadota</taxon>
        <taxon>Gammaproteobacteria</taxon>
        <taxon>Lysobacterales</taxon>
        <taxon>Lysobacteraceae</taxon>
        <taxon>Lysobacter</taxon>
    </lineage>
</organism>
<dbReference type="Gene3D" id="1.10.3860.10">
    <property type="entry name" value="Sodium:dicarboxylate symporter"/>
    <property type="match status" value="1"/>
</dbReference>
<feature type="transmembrane region" description="Helical" evidence="7">
    <location>
        <begin position="202"/>
        <end position="227"/>
    </location>
</feature>
<feature type="transmembrane region" description="Helical" evidence="7">
    <location>
        <begin position="82"/>
        <end position="103"/>
    </location>
</feature>
<evidence type="ECO:0000256" key="6">
    <source>
        <dbReference type="ARBA" id="ARBA00023136"/>
    </source>
</evidence>
<feature type="transmembrane region" description="Helical" evidence="7">
    <location>
        <begin position="12"/>
        <end position="31"/>
    </location>
</feature>
<gene>
    <name evidence="8" type="ORF">ACFQ0E_17635</name>
</gene>
<dbReference type="Proteomes" id="UP001597110">
    <property type="component" value="Unassembled WGS sequence"/>
</dbReference>
<dbReference type="InterPro" id="IPR001991">
    <property type="entry name" value="Na-dicarboxylate_symporter"/>
</dbReference>
<comment type="subcellular location">
    <subcellularLocation>
        <location evidence="1">Cell membrane</location>
        <topology evidence="1">Multi-pass membrane protein</topology>
    </subcellularLocation>
</comment>
<dbReference type="PANTHER" id="PTHR42865">
    <property type="entry name" value="PROTON/GLUTAMATE-ASPARTATE SYMPORTER"/>
    <property type="match status" value="1"/>
</dbReference>
<keyword evidence="6 7" id="KW-0472">Membrane</keyword>
<dbReference type="PRINTS" id="PR00173">
    <property type="entry name" value="EDTRNSPORT"/>
</dbReference>
<evidence type="ECO:0000256" key="2">
    <source>
        <dbReference type="ARBA" id="ARBA00022448"/>
    </source>
</evidence>
<dbReference type="InterPro" id="IPR036458">
    <property type="entry name" value="Na:dicarbo_symporter_sf"/>
</dbReference>
<feature type="transmembrane region" description="Helical" evidence="7">
    <location>
        <begin position="51"/>
        <end position="70"/>
    </location>
</feature>
<evidence type="ECO:0000313" key="8">
    <source>
        <dbReference type="EMBL" id="MFD0727419.1"/>
    </source>
</evidence>
<name>A0ABW2YGS5_9GAMM</name>
<evidence type="ECO:0000256" key="1">
    <source>
        <dbReference type="ARBA" id="ARBA00004651"/>
    </source>
</evidence>
<evidence type="ECO:0000256" key="4">
    <source>
        <dbReference type="ARBA" id="ARBA00022692"/>
    </source>
</evidence>
<feature type="transmembrane region" description="Helical" evidence="7">
    <location>
        <begin position="345"/>
        <end position="362"/>
    </location>
</feature>
<keyword evidence="3" id="KW-1003">Cell membrane</keyword>
<feature type="transmembrane region" description="Helical" evidence="7">
    <location>
        <begin position="163"/>
        <end position="181"/>
    </location>
</feature>
<dbReference type="SUPFAM" id="SSF118215">
    <property type="entry name" value="Proton glutamate symport protein"/>
    <property type="match status" value="1"/>
</dbReference>
<feature type="transmembrane region" description="Helical" evidence="7">
    <location>
        <begin position="368"/>
        <end position="390"/>
    </location>
</feature>
<evidence type="ECO:0000256" key="7">
    <source>
        <dbReference type="SAM" id="Phobius"/>
    </source>
</evidence>
<keyword evidence="5 7" id="KW-1133">Transmembrane helix</keyword>
<protein>
    <submittedName>
        <fullName evidence="8">Dicarboxylate/amino acid:cation symporter</fullName>
    </submittedName>
</protein>
<keyword evidence="9" id="KW-1185">Reference proteome</keyword>
<dbReference type="PANTHER" id="PTHR42865:SF7">
    <property type="entry name" value="PROTON_GLUTAMATE-ASPARTATE SYMPORTER"/>
    <property type="match status" value="1"/>
</dbReference>
<accession>A0ABW2YGS5</accession>
<feature type="transmembrane region" description="Helical" evidence="7">
    <location>
        <begin position="233"/>
        <end position="258"/>
    </location>
</feature>
<proteinExistence type="predicted"/>
<keyword evidence="2" id="KW-0813">Transport</keyword>
<reference evidence="9" key="1">
    <citation type="journal article" date="2019" name="Int. J. Syst. Evol. Microbiol.">
        <title>The Global Catalogue of Microorganisms (GCM) 10K type strain sequencing project: providing services to taxonomists for standard genome sequencing and annotation.</title>
        <authorList>
            <consortium name="The Broad Institute Genomics Platform"/>
            <consortium name="The Broad Institute Genome Sequencing Center for Infectious Disease"/>
            <person name="Wu L."/>
            <person name="Ma J."/>
        </authorList>
    </citation>
    <scope>NUCLEOTIDE SEQUENCE [LARGE SCALE GENOMIC DNA]</scope>
    <source>
        <strain evidence="9">CCUG 55585</strain>
    </source>
</reference>
<dbReference type="EMBL" id="JBHTIF010000005">
    <property type="protein sequence ID" value="MFD0727419.1"/>
    <property type="molecule type" value="Genomic_DNA"/>
</dbReference>
<comment type="caution">
    <text evidence="8">The sequence shown here is derived from an EMBL/GenBank/DDBJ whole genome shotgun (WGS) entry which is preliminary data.</text>
</comment>
<dbReference type="Pfam" id="PF00375">
    <property type="entry name" value="SDF"/>
    <property type="match status" value="1"/>
</dbReference>